<accession>A0A5S5AZG7</accession>
<dbReference type="SUPFAM" id="SSF53062">
    <property type="entry name" value="PTS system fructose IIA component-like"/>
    <property type="match status" value="1"/>
</dbReference>
<keyword evidence="8" id="KW-0418">Kinase</keyword>
<proteinExistence type="predicted"/>
<keyword evidence="4" id="KW-0808">Transferase</keyword>
<dbReference type="PROSITE" id="PS51096">
    <property type="entry name" value="PTS_EIIA_TYPE_4"/>
    <property type="match status" value="1"/>
</dbReference>
<evidence type="ECO:0000256" key="4">
    <source>
        <dbReference type="ARBA" id="ARBA00022679"/>
    </source>
</evidence>
<name>A0A5S5AZG7_9FIRM</name>
<feature type="domain" description="PTS EIIA type-4" evidence="6">
    <location>
        <begin position="1"/>
        <end position="131"/>
    </location>
</feature>
<dbReference type="PROSITE" id="PS51481">
    <property type="entry name" value="DHAK"/>
    <property type="match status" value="1"/>
</dbReference>
<evidence type="ECO:0000256" key="1">
    <source>
        <dbReference type="ARBA" id="ARBA00001113"/>
    </source>
</evidence>
<dbReference type="InterPro" id="IPR012844">
    <property type="entry name" value="DhaM_N"/>
</dbReference>
<feature type="domain" description="DhaK" evidence="7">
    <location>
        <begin position="1"/>
        <end position="131"/>
    </location>
</feature>
<dbReference type="EMBL" id="VNHO01000002">
    <property type="protein sequence ID" value="TYP58851.1"/>
    <property type="molecule type" value="Genomic_DNA"/>
</dbReference>
<dbReference type="GO" id="GO:0009401">
    <property type="term" value="P:phosphoenolpyruvate-dependent sugar phosphotransferase system"/>
    <property type="evidence" value="ECO:0007669"/>
    <property type="project" value="InterPro"/>
</dbReference>
<dbReference type="NCBIfam" id="TIGR02364">
    <property type="entry name" value="dha_pts"/>
    <property type="match status" value="1"/>
</dbReference>
<keyword evidence="9" id="KW-1185">Reference proteome</keyword>
<evidence type="ECO:0000259" key="7">
    <source>
        <dbReference type="PROSITE" id="PS51481"/>
    </source>
</evidence>
<dbReference type="PANTHER" id="PTHR38594">
    <property type="entry name" value="PEP-DEPENDENT DIHYDROXYACETONE KINASE, PHOSPHORYL DONOR SUBUNIT DHAM"/>
    <property type="match status" value="1"/>
</dbReference>
<dbReference type="AlphaFoldDB" id="A0A5S5AZG7"/>
<dbReference type="GO" id="GO:0004371">
    <property type="term" value="F:glycerone kinase activity"/>
    <property type="evidence" value="ECO:0007669"/>
    <property type="project" value="InterPro"/>
</dbReference>
<dbReference type="GO" id="GO:0019563">
    <property type="term" value="P:glycerol catabolic process"/>
    <property type="evidence" value="ECO:0007669"/>
    <property type="project" value="InterPro"/>
</dbReference>
<dbReference type="InterPro" id="IPR004701">
    <property type="entry name" value="PTS_EIIA_man-typ"/>
</dbReference>
<dbReference type="InterPro" id="IPR004006">
    <property type="entry name" value="DhaK_dom"/>
</dbReference>
<evidence type="ECO:0000256" key="5">
    <source>
        <dbReference type="ARBA" id="ARBA00046577"/>
    </source>
</evidence>
<dbReference type="Gene3D" id="3.40.50.510">
    <property type="entry name" value="Phosphotransferase system, mannose-type IIA component"/>
    <property type="match status" value="1"/>
</dbReference>
<dbReference type="GO" id="GO:0016020">
    <property type="term" value="C:membrane"/>
    <property type="evidence" value="ECO:0007669"/>
    <property type="project" value="InterPro"/>
</dbReference>
<dbReference type="RefSeq" id="WP_148865972.1">
    <property type="nucleotide sequence ID" value="NZ_VNHO01000002.1"/>
</dbReference>
<dbReference type="Proteomes" id="UP000322294">
    <property type="component" value="Unassembled WGS sequence"/>
</dbReference>
<comment type="catalytic activity">
    <reaction evidence="1">
        <text>dihydroxyacetone + phosphoenolpyruvate = dihydroxyacetone phosphate + pyruvate</text>
        <dbReference type="Rhea" id="RHEA:18381"/>
        <dbReference type="ChEBI" id="CHEBI:15361"/>
        <dbReference type="ChEBI" id="CHEBI:16016"/>
        <dbReference type="ChEBI" id="CHEBI:57642"/>
        <dbReference type="ChEBI" id="CHEBI:58702"/>
        <dbReference type="EC" id="2.7.1.121"/>
    </reaction>
</comment>
<evidence type="ECO:0000313" key="9">
    <source>
        <dbReference type="Proteomes" id="UP000322294"/>
    </source>
</evidence>
<dbReference type="EC" id="2.7.1.121" evidence="3"/>
<reference evidence="8 9" key="1">
    <citation type="submission" date="2019-07" db="EMBL/GenBank/DDBJ databases">
        <title>Genomic Encyclopedia of Type Strains, Phase I: the one thousand microbial genomes (KMG-I) project.</title>
        <authorList>
            <person name="Kyrpides N."/>
        </authorList>
    </citation>
    <scope>NUCLEOTIDE SEQUENCE [LARGE SCALE GENOMIC DNA]</scope>
    <source>
        <strain evidence="8 9">DSM 16647</strain>
    </source>
</reference>
<dbReference type="OrthoDB" id="7065393at2"/>
<dbReference type="PANTHER" id="PTHR38594:SF1">
    <property type="entry name" value="PEP-DEPENDENT DIHYDROXYACETONE KINASE, PHOSPHORYL DONOR SUBUNIT DHAM"/>
    <property type="match status" value="1"/>
</dbReference>
<comment type="caution">
    <text evidence="8">The sequence shown here is derived from an EMBL/GenBank/DDBJ whole genome shotgun (WGS) entry which is preliminary data.</text>
</comment>
<evidence type="ECO:0000256" key="3">
    <source>
        <dbReference type="ARBA" id="ARBA00012095"/>
    </source>
</evidence>
<evidence type="ECO:0000256" key="2">
    <source>
        <dbReference type="ARBA" id="ARBA00002788"/>
    </source>
</evidence>
<dbReference type="GO" id="GO:0047324">
    <property type="term" value="F:phosphoenolpyruvate-glycerone phosphotransferase activity"/>
    <property type="evidence" value="ECO:0007669"/>
    <property type="project" value="UniProtKB-EC"/>
</dbReference>
<dbReference type="InterPro" id="IPR039643">
    <property type="entry name" value="DhaM"/>
</dbReference>
<sequence length="131" mass="13287">MVGIVLVSHSPRIAEGTLDLVRQMVGDKVPIEIAAGTADGRLGTDAAVIEEKIRKVHGGDGVLVMVDLGSAVLSAEFAIENLGESLGSATVIADAPFVEGTVAAAIEASFGKSLDEVRAAAEGVKAYSKLG</sequence>
<evidence type="ECO:0000313" key="8">
    <source>
        <dbReference type="EMBL" id="TYP58851.1"/>
    </source>
</evidence>
<comment type="function">
    <text evidence="2">Component of the dihydroxyacetone kinase complex, which is responsible for the phosphoenolpyruvate (PEP)-dependent phosphorylation of dihydroxyacetone. DhaM serves as the phosphoryl donor. Is phosphorylated by phosphoenolpyruvate in an EI- and HPr-dependent reaction, and a phosphorelay system on histidine residues finally leads to phosphoryl transfer to DhaL and dihydroxyacetone.</text>
</comment>
<dbReference type="InterPro" id="IPR036662">
    <property type="entry name" value="PTS_EIIA_man-typ_sf"/>
</dbReference>
<protein>
    <recommendedName>
        <fullName evidence="3">phosphoenolpyruvate--glycerone phosphotransferase</fullName>
        <ecNumber evidence="3">2.7.1.121</ecNumber>
    </recommendedName>
</protein>
<gene>
    <name evidence="8" type="ORF">LZ11_00307</name>
</gene>
<organism evidence="8 9">
    <name type="scientific">Thermosediminibacter litoriperuensis</name>
    <dbReference type="NCBI Taxonomy" id="291989"/>
    <lineage>
        <taxon>Bacteria</taxon>
        <taxon>Bacillati</taxon>
        <taxon>Bacillota</taxon>
        <taxon>Clostridia</taxon>
        <taxon>Thermosediminibacterales</taxon>
        <taxon>Thermosediminibacteraceae</taxon>
        <taxon>Thermosediminibacter</taxon>
    </lineage>
</organism>
<evidence type="ECO:0000259" key="6">
    <source>
        <dbReference type="PROSITE" id="PS51096"/>
    </source>
</evidence>
<dbReference type="Pfam" id="PF03610">
    <property type="entry name" value="EIIA-man"/>
    <property type="match status" value="1"/>
</dbReference>
<comment type="subunit">
    <text evidence="5">Homodimer. The dihydroxyacetone kinase complex is composed of a homodimer of DhaM, a homodimer of DhaK and the subunit DhaL.</text>
</comment>